<reference evidence="1 2" key="1">
    <citation type="submission" date="2019-11" db="EMBL/GenBank/DDBJ databases">
        <title>Identification of a novel strain.</title>
        <authorList>
            <person name="Xu Q."/>
            <person name="Wang G."/>
        </authorList>
    </citation>
    <scope>NUCLEOTIDE SEQUENCE [LARGE SCALE GENOMIC DNA]</scope>
    <source>
        <strain evidence="2">xq</strain>
    </source>
</reference>
<protein>
    <submittedName>
        <fullName evidence="1">Uncharacterized protein</fullName>
    </submittedName>
</protein>
<evidence type="ECO:0000313" key="1">
    <source>
        <dbReference type="EMBL" id="MTD94879.1"/>
    </source>
</evidence>
<accession>A0A6I3KKB4</accession>
<dbReference type="AlphaFoldDB" id="A0A6I3KKB4"/>
<name>A0A6I3KKB4_9HYPH</name>
<organism evidence="1 2">
    <name type="scientific">Hyphomicrobium album</name>
    <dbReference type="NCBI Taxonomy" id="2665159"/>
    <lineage>
        <taxon>Bacteria</taxon>
        <taxon>Pseudomonadati</taxon>
        <taxon>Pseudomonadota</taxon>
        <taxon>Alphaproteobacteria</taxon>
        <taxon>Hyphomicrobiales</taxon>
        <taxon>Hyphomicrobiaceae</taxon>
        <taxon>Hyphomicrobium</taxon>
    </lineage>
</organism>
<dbReference type="RefSeq" id="WP_154739247.1">
    <property type="nucleotide sequence ID" value="NZ_WMBQ01000001.1"/>
</dbReference>
<keyword evidence="2" id="KW-1185">Reference proteome</keyword>
<gene>
    <name evidence="1" type="ORF">GIW81_11105</name>
</gene>
<dbReference type="Proteomes" id="UP000440694">
    <property type="component" value="Unassembled WGS sequence"/>
</dbReference>
<proteinExistence type="predicted"/>
<dbReference type="EMBL" id="WMBQ01000001">
    <property type="protein sequence ID" value="MTD94879.1"/>
    <property type="molecule type" value="Genomic_DNA"/>
</dbReference>
<sequence length="244" mass="27126">MTRAARLPPPPGWGDDELSAFLESAHQNQYATFVGKRDTMAKLVSMDALFARVTKDWINPPSQILAMLFIRCHGAYRTACSLAMSGQAAECYVQCRSVLEYAAYGVHINRNPSLGNVWLDRHVDEAGLKASKKAFQHVAVVDSVKAANRHAAERFETIYQRTIDFGGHPNERSVTANIQVTEEPDRRQMLAILLHGDGVQLDMALKTVAQCGMIALELLETIYGPKFQLLGIKTAMLDLRRRGI</sequence>
<comment type="caution">
    <text evidence="1">The sequence shown here is derived from an EMBL/GenBank/DDBJ whole genome shotgun (WGS) entry which is preliminary data.</text>
</comment>
<evidence type="ECO:0000313" key="2">
    <source>
        <dbReference type="Proteomes" id="UP000440694"/>
    </source>
</evidence>